<proteinExistence type="predicted"/>
<dbReference type="Proteomes" id="UP001433508">
    <property type="component" value="Unassembled WGS sequence"/>
</dbReference>
<name>A0ACC3T412_LIPKO</name>
<evidence type="ECO:0000313" key="1">
    <source>
        <dbReference type="EMBL" id="KAK9238663.1"/>
    </source>
</evidence>
<accession>A0ACC3T412</accession>
<sequence>MVGVAGGSRGCANCKKRKLKCDETFPVCLRCIKSGLICSGPVTGPMYRKQRLATYGQTYVSSVVSMSATSASHDPDSIRPGNRFVDGESQINFGTNNSDPRLYPVSSADRRPPSGTLHNATASRGIPRRLMPFPEFDVYQHCLKLFVERHLITGHPSRFGALLPNASTWVEMLPQLVLTNEPSSTTFASRALVFSHYSSMHRDPDFGVIGANWYIEALKYQKELIKLINAGKPGHLCQTTHSSQCDVDDTLSADGPQASSFQGLAQWACTDTPAIRNKPTKNSILLPENASAPLVLPVGRSHFSVSNMRGNMMSYEDDSITAGLLLTIYEVFNCTTETSWKNMLAGACELMRVRGPHAYRTGFNFVLFQSLRGFLAFLSMAVLRNSFLNSPEWKTVPWLDIPSGKTIQHELVDLVLEVPQHLEVAERVFINAFVKDEVSPIPINYRKTALPRLRSDYNTQEVWALLRQTHLKLRDLECRFETWFKQYFDDAQAYAHTELHLPPSVTFDSVTAAPNIPQPRCPATASDTEYASTHFFKPAINYVTVHDARAIIAYCATRMAIAYLQQLTARFAYGEFEDSTAPSPRECNPEVDAYIKSKARYLENLSRVTCRSWDYVRVHSSNIAVLNILYPLRVAHSVIKDTLELGWIWNELHRIDNMGIRVSLADLWGPYAAEYMSEWKAFMSLEVCQGCGEHIRPLRN</sequence>
<reference evidence="2" key="1">
    <citation type="journal article" date="2024" name="Front. Bioeng. Biotechnol.">
        <title>Genome-scale model development and genomic sequencing of the oleaginous clade Lipomyces.</title>
        <authorList>
            <person name="Czajka J.J."/>
            <person name="Han Y."/>
            <person name="Kim J."/>
            <person name="Mondo S.J."/>
            <person name="Hofstad B.A."/>
            <person name="Robles A."/>
            <person name="Haridas S."/>
            <person name="Riley R."/>
            <person name="LaButti K."/>
            <person name="Pangilinan J."/>
            <person name="Andreopoulos W."/>
            <person name="Lipzen A."/>
            <person name="Yan J."/>
            <person name="Wang M."/>
            <person name="Ng V."/>
            <person name="Grigoriev I.V."/>
            <person name="Spatafora J.W."/>
            <person name="Magnuson J.K."/>
            <person name="Baker S.E."/>
            <person name="Pomraning K.R."/>
        </authorList>
    </citation>
    <scope>NUCLEOTIDE SEQUENCE [LARGE SCALE GENOMIC DNA]</scope>
    <source>
        <strain evidence="2">CBS 7786</strain>
    </source>
</reference>
<evidence type="ECO:0000313" key="2">
    <source>
        <dbReference type="Proteomes" id="UP001433508"/>
    </source>
</evidence>
<organism evidence="1 2">
    <name type="scientific">Lipomyces kononenkoae</name>
    <name type="common">Yeast</name>
    <dbReference type="NCBI Taxonomy" id="34357"/>
    <lineage>
        <taxon>Eukaryota</taxon>
        <taxon>Fungi</taxon>
        <taxon>Dikarya</taxon>
        <taxon>Ascomycota</taxon>
        <taxon>Saccharomycotina</taxon>
        <taxon>Lipomycetes</taxon>
        <taxon>Lipomycetales</taxon>
        <taxon>Lipomycetaceae</taxon>
        <taxon>Lipomyces</taxon>
    </lineage>
</organism>
<keyword evidence="2" id="KW-1185">Reference proteome</keyword>
<protein>
    <submittedName>
        <fullName evidence="1">Uncharacterized protein</fullName>
    </submittedName>
</protein>
<dbReference type="EMBL" id="MU971354">
    <property type="protein sequence ID" value="KAK9238663.1"/>
    <property type="molecule type" value="Genomic_DNA"/>
</dbReference>
<gene>
    <name evidence="1" type="ORF">V1525DRAFT_400668</name>
</gene>
<comment type="caution">
    <text evidence="1">The sequence shown here is derived from an EMBL/GenBank/DDBJ whole genome shotgun (WGS) entry which is preliminary data.</text>
</comment>